<accession>A0ACC0UR24</accession>
<comment type="caution">
    <text evidence="1">The sequence shown here is derived from an EMBL/GenBank/DDBJ whole genome shotgun (WGS) entry which is preliminary data.</text>
</comment>
<dbReference type="EMBL" id="CM047948">
    <property type="protein sequence ID" value="KAI9896392.1"/>
    <property type="molecule type" value="Genomic_DNA"/>
</dbReference>
<evidence type="ECO:0000313" key="2">
    <source>
        <dbReference type="Proteomes" id="UP001163324"/>
    </source>
</evidence>
<keyword evidence="2" id="KW-1185">Reference proteome</keyword>
<evidence type="ECO:0000313" key="1">
    <source>
        <dbReference type="EMBL" id="KAI9896392.1"/>
    </source>
</evidence>
<organism evidence="1 2">
    <name type="scientific">Trichothecium roseum</name>
    <dbReference type="NCBI Taxonomy" id="47278"/>
    <lineage>
        <taxon>Eukaryota</taxon>
        <taxon>Fungi</taxon>
        <taxon>Dikarya</taxon>
        <taxon>Ascomycota</taxon>
        <taxon>Pezizomycotina</taxon>
        <taxon>Sordariomycetes</taxon>
        <taxon>Hypocreomycetidae</taxon>
        <taxon>Hypocreales</taxon>
        <taxon>Hypocreales incertae sedis</taxon>
        <taxon>Trichothecium</taxon>
    </lineage>
</organism>
<dbReference type="Proteomes" id="UP001163324">
    <property type="component" value="Chromosome 9"/>
</dbReference>
<name>A0ACC0UR24_9HYPO</name>
<sequence>MLLSQLLSDDYPAWLQVAGVGASLGIVAYTVKEYRKDRPLKGFPVITLDGKSAKETWLLQGNRAITEGLRQFKGPFQVMTGTGPKILLPNSYANEVKTNPNLSLDKAFAKDLFISYPGFEGHRIGLAGSSIIQDTVKNRLTPSLGLVMEDLVDETSWASRHVFRGVGNEWTTRTIREDTEDLVARLTSRVFLGEELCRNERWLEISKAYTIDSVELSYLLRTVFAPFQPIAYWFYPQATRLRKAVRDAHALIDPEVERRKNIVEKAQAAGEKPPRVADTLGWMYELSKGRLDTDYVAGQLTLAFASINNTVETLTSSLIDICDYPDVAEKMRKEIVAVVGKSGWNKASLNELKLMDSFLREGQRVHPFVSISMQRYVEKDIPLADGTVLPKDSRIMVAGDFMEPGAEPEEFDAERYLRLREQPGEDGKWQFVTTSPEYMAFGHGRHACPGRFLASNELKIALCFLLLHYDWRFIPGEGRRPVLTLEATNALFRDVQVQMRQRIPEVDLAALSATA</sequence>
<protein>
    <submittedName>
        <fullName evidence="1">Uncharacterized protein</fullName>
    </submittedName>
</protein>
<reference evidence="1" key="1">
    <citation type="submission" date="2022-10" db="EMBL/GenBank/DDBJ databases">
        <title>Complete Genome of Trichothecium roseum strain YXFP-22015, a Plant Pathogen Isolated from Citrus.</title>
        <authorList>
            <person name="Wang Y."/>
            <person name="Zhu L."/>
        </authorList>
    </citation>
    <scope>NUCLEOTIDE SEQUENCE</scope>
    <source>
        <strain evidence="1">YXFP-22015</strain>
    </source>
</reference>
<proteinExistence type="predicted"/>
<gene>
    <name evidence="1" type="ORF">N3K66_008564</name>
</gene>